<sequence length="805" mass="91571">MSNPASNLVETSRPISGRRPRSSARPTSGGRQAWNTAQLTREESRDLEAFGASDQFEIVDDSEAVIVPEQKGCLVSCLRGLRGLWSTRQLGGGAKADREWYIRTTLRELLIYIVFLVILCVLTFGMMSPVMYYQTKVMSDLFLDSSYKDNVSNLRGSSSIDNFWSFVEDVMINSLYWENWYNNRSTSADDRNILYENRLLGSPRIRQLRVRNDSCNVHPDFKKAITQCYDTYSPHFEDKGPFGLMNGSAWTYHSEKELDGADHWGLLSSYSGAGYYADLGITKDAALQVMAELKDNLWIGRATRAAFLDFTVYNANVNLFCVIKLVFEFPATGGMIPSWSFRTVKLLRYVSTGDYFVLACEVVFVIFILYYIVEEALEIKSNKCAYFKSIWNILDILVILISTVCIAFSIYRTVMVNQLLSGLLDKPDVFPDFGKLGFYQTQFNNAVALAVFFAWIKVFKYISFNKTMTQLSSTLSRCSKDVAGFSIMFFIVFFAFAQLGYLLFGTQIQGFSSFVNAVFTLLRLILGDFDFEEMEAANRVLGPIYFLSYVFFVFFVLLNMFLAIINDTYAEVKSEIAQQKNEFELVDYFKKGYNSILGKLGKRDQIVDIQNALKMADSNNDSKLTFEEVRRTLKAQNFSDMEIEMIFSKYDVDGNRELSEQETKEMMAHLEGQKVLLDQEIQLEKTQGDSSNAGGNTGGGGGGDGSGVSLDDFNVLSRRVDRMEHSIGSIVSKIDAVLVKMESMEKAKAHRRENMNKILDSISENENLDERGKRQQMEKLVRDELQRWDSEASLHTPRRLLMLCL</sequence>
<keyword evidence="2" id="KW-1185">Reference proteome</keyword>
<accession>A0AC60PL74</accession>
<name>A0AC60PL74_IXOPE</name>
<dbReference type="Proteomes" id="UP000805193">
    <property type="component" value="Unassembled WGS sequence"/>
</dbReference>
<evidence type="ECO:0000313" key="2">
    <source>
        <dbReference type="Proteomes" id="UP000805193"/>
    </source>
</evidence>
<proteinExistence type="predicted"/>
<comment type="caution">
    <text evidence="1">The sequence shown here is derived from an EMBL/GenBank/DDBJ whole genome shotgun (WGS) entry which is preliminary data.</text>
</comment>
<organism evidence="1 2">
    <name type="scientific">Ixodes persulcatus</name>
    <name type="common">Taiga tick</name>
    <dbReference type="NCBI Taxonomy" id="34615"/>
    <lineage>
        <taxon>Eukaryota</taxon>
        <taxon>Metazoa</taxon>
        <taxon>Ecdysozoa</taxon>
        <taxon>Arthropoda</taxon>
        <taxon>Chelicerata</taxon>
        <taxon>Arachnida</taxon>
        <taxon>Acari</taxon>
        <taxon>Parasitiformes</taxon>
        <taxon>Ixodida</taxon>
        <taxon>Ixodoidea</taxon>
        <taxon>Ixodidae</taxon>
        <taxon>Ixodinae</taxon>
        <taxon>Ixodes</taxon>
    </lineage>
</organism>
<dbReference type="EMBL" id="JABSTQ010010352">
    <property type="protein sequence ID" value="KAG0421535.1"/>
    <property type="molecule type" value="Genomic_DNA"/>
</dbReference>
<gene>
    <name evidence="1" type="ORF">HPB47_002585</name>
</gene>
<reference evidence="1 2" key="1">
    <citation type="journal article" date="2020" name="Cell">
        <title>Large-Scale Comparative Analyses of Tick Genomes Elucidate Their Genetic Diversity and Vector Capacities.</title>
        <authorList>
            <consortium name="Tick Genome and Microbiome Consortium (TIGMIC)"/>
            <person name="Jia N."/>
            <person name="Wang J."/>
            <person name="Shi W."/>
            <person name="Du L."/>
            <person name="Sun Y."/>
            <person name="Zhan W."/>
            <person name="Jiang J.F."/>
            <person name="Wang Q."/>
            <person name="Zhang B."/>
            <person name="Ji P."/>
            <person name="Bell-Sakyi L."/>
            <person name="Cui X.M."/>
            <person name="Yuan T.T."/>
            <person name="Jiang B.G."/>
            <person name="Yang W.F."/>
            <person name="Lam T.T."/>
            <person name="Chang Q.C."/>
            <person name="Ding S.J."/>
            <person name="Wang X.J."/>
            <person name="Zhu J.G."/>
            <person name="Ruan X.D."/>
            <person name="Zhao L."/>
            <person name="Wei J.T."/>
            <person name="Ye R.Z."/>
            <person name="Que T.C."/>
            <person name="Du C.H."/>
            <person name="Zhou Y.H."/>
            <person name="Cheng J.X."/>
            <person name="Dai P.F."/>
            <person name="Guo W.B."/>
            <person name="Han X.H."/>
            <person name="Huang E.J."/>
            <person name="Li L.F."/>
            <person name="Wei W."/>
            <person name="Gao Y.C."/>
            <person name="Liu J.Z."/>
            <person name="Shao H.Z."/>
            <person name="Wang X."/>
            <person name="Wang C.C."/>
            <person name="Yang T.C."/>
            <person name="Huo Q.B."/>
            <person name="Li W."/>
            <person name="Chen H.Y."/>
            <person name="Chen S.E."/>
            <person name="Zhou L.G."/>
            <person name="Ni X.B."/>
            <person name="Tian J.H."/>
            <person name="Sheng Y."/>
            <person name="Liu T."/>
            <person name="Pan Y.S."/>
            <person name="Xia L.Y."/>
            <person name="Li J."/>
            <person name="Zhao F."/>
            <person name="Cao W.C."/>
        </authorList>
    </citation>
    <scope>NUCLEOTIDE SEQUENCE [LARGE SCALE GENOMIC DNA]</scope>
    <source>
        <strain evidence="1">Iper-2018</strain>
    </source>
</reference>
<protein>
    <submittedName>
        <fullName evidence="1">Uncharacterized protein</fullName>
    </submittedName>
</protein>
<evidence type="ECO:0000313" key="1">
    <source>
        <dbReference type="EMBL" id="KAG0421535.1"/>
    </source>
</evidence>